<evidence type="ECO:0000313" key="2">
    <source>
        <dbReference type="EMBL" id="CAH1396228.1"/>
    </source>
</evidence>
<evidence type="ECO:0000256" key="1">
    <source>
        <dbReference type="SAM" id="MobiDB-lite"/>
    </source>
</evidence>
<dbReference type="AlphaFoldDB" id="A0A9P0H6C1"/>
<evidence type="ECO:0000313" key="3">
    <source>
        <dbReference type="Proteomes" id="UP001152798"/>
    </source>
</evidence>
<keyword evidence="3" id="KW-1185">Reference proteome</keyword>
<feature type="non-terminal residue" evidence="2">
    <location>
        <position position="1"/>
    </location>
</feature>
<proteinExistence type="predicted"/>
<name>A0A9P0H6C1_NEZVI</name>
<gene>
    <name evidence="2" type="ORF">NEZAVI_LOCUS6336</name>
</gene>
<protein>
    <submittedName>
        <fullName evidence="2">Uncharacterized protein</fullName>
    </submittedName>
</protein>
<feature type="region of interest" description="Disordered" evidence="1">
    <location>
        <begin position="30"/>
        <end position="55"/>
    </location>
</feature>
<dbReference type="Proteomes" id="UP001152798">
    <property type="component" value="Chromosome 3"/>
</dbReference>
<sequence length="153" mass="16804">VRATSALPRPNAFNPTLKVDGRIPISGRALLTLEDEERGGPAVAGETRAEPRADEEHAAVVGELGPAAVLCRPQQGPQAEPPLRPPAPGRLHRLQGAQAQLQQRPRSGYSRTSPILKYAADKQCLTFRKPRRTQFSRHLTRECIKRLNVTLLP</sequence>
<accession>A0A9P0H6C1</accession>
<reference evidence="2" key="1">
    <citation type="submission" date="2022-01" db="EMBL/GenBank/DDBJ databases">
        <authorList>
            <person name="King R."/>
        </authorList>
    </citation>
    <scope>NUCLEOTIDE SEQUENCE</scope>
</reference>
<dbReference type="EMBL" id="OV725079">
    <property type="protein sequence ID" value="CAH1396228.1"/>
    <property type="molecule type" value="Genomic_DNA"/>
</dbReference>
<organism evidence="2 3">
    <name type="scientific">Nezara viridula</name>
    <name type="common">Southern green stink bug</name>
    <name type="synonym">Cimex viridulus</name>
    <dbReference type="NCBI Taxonomy" id="85310"/>
    <lineage>
        <taxon>Eukaryota</taxon>
        <taxon>Metazoa</taxon>
        <taxon>Ecdysozoa</taxon>
        <taxon>Arthropoda</taxon>
        <taxon>Hexapoda</taxon>
        <taxon>Insecta</taxon>
        <taxon>Pterygota</taxon>
        <taxon>Neoptera</taxon>
        <taxon>Paraneoptera</taxon>
        <taxon>Hemiptera</taxon>
        <taxon>Heteroptera</taxon>
        <taxon>Panheteroptera</taxon>
        <taxon>Pentatomomorpha</taxon>
        <taxon>Pentatomoidea</taxon>
        <taxon>Pentatomidae</taxon>
        <taxon>Pentatominae</taxon>
        <taxon>Nezara</taxon>
    </lineage>
</organism>